<protein>
    <submittedName>
        <fullName evidence="4">Transcription elongation GreA/GreB family factor</fullName>
    </submittedName>
</protein>
<dbReference type="SUPFAM" id="SSF54534">
    <property type="entry name" value="FKBP-like"/>
    <property type="match status" value="1"/>
</dbReference>
<proteinExistence type="predicted"/>
<evidence type="ECO:0000313" key="5">
    <source>
        <dbReference type="Proteomes" id="UP001204445"/>
    </source>
</evidence>
<dbReference type="PANTHER" id="PTHR30437">
    <property type="entry name" value="TRANSCRIPTION ELONGATION FACTOR GREA"/>
    <property type="match status" value="1"/>
</dbReference>
<dbReference type="InterPro" id="IPR023459">
    <property type="entry name" value="Tscrpt_elong_fac_GreA/B_fam"/>
</dbReference>
<accession>A0AAE3HMF7</accession>
<evidence type="ECO:0000256" key="1">
    <source>
        <dbReference type="SAM" id="Coils"/>
    </source>
</evidence>
<dbReference type="GO" id="GO:0032784">
    <property type="term" value="P:regulation of DNA-templated transcription elongation"/>
    <property type="evidence" value="ECO:0007669"/>
    <property type="project" value="InterPro"/>
</dbReference>
<dbReference type="GO" id="GO:0070063">
    <property type="term" value="F:RNA polymerase binding"/>
    <property type="evidence" value="ECO:0007669"/>
    <property type="project" value="InterPro"/>
</dbReference>
<dbReference type="PIRSF" id="PIRSF006092">
    <property type="entry name" value="GreA_GreB"/>
    <property type="match status" value="1"/>
</dbReference>
<sequence length="167" mass="18837">MSRAFVKEPDGEQAEHDLPERPQSDLPNYITPAGLAMLREKWSALQAEQQQLKQEAEALASRNRQKMLEQELNYLDQRIAAAIVIKPAEQPHDAIRFGATVELLDENDKTWTFTLVGEDEADPADNRISWASPLAKALMGKQVDDVVVWERPAGQLELEITDFHYAG</sequence>
<dbReference type="AlphaFoldDB" id="A0AAE3HMF7"/>
<dbReference type="Proteomes" id="UP001204445">
    <property type="component" value="Unassembled WGS sequence"/>
</dbReference>
<feature type="coiled-coil region" evidence="1">
    <location>
        <begin position="35"/>
        <end position="69"/>
    </location>
</feature>
<comment type="caution">
    <text evidence="4">The sequence shown here is derived from an EMBL/GenBank/DDBJ whole genome shotgun (WGS) entry which is preliminary data.</text>
</comment>
<dbReference type="EMBL" id="JANUCT010000026">
    <property type="protein sequence ID" value="MCS3904550.1"/>
    <property type="molecule type" value="Genomic_DNA"/>
</dbReference>
<dbReference type="PANTHER" id="PTHR30437:SF4">
    <property type="entry name" value="TRANSCRIPTION ELONGATION FACTOR GREA"/>
    <property type="match status" value="1"/>
</dbReference>
<feature type="region of interest" description="Disordered" evidence="2">
    <location>
        <begin position="1"/>
        <end position="29"/>
    </location>
</feature>
<feature type="domain" description="Transcription elongation factor GreA/GreB C-terminal" evidence="3">
    <location>
        <begin position="90"/>
        <end position="165"/>
    </location>
</feature>
<dbReference type="Pfam" id="PF01272">
    <property type="entry name" value="GreA_GreB"/>
    <property type="match status" value="1"/>
</dbReference>
<dbReference type="Gene3D" id="3.10.50.30">
    <property type="entry name" value="Transcription elongation factor, GreA/GreB, C-terminal domain"/>
    <property type="match status" value="1"/>
</dbReference>
<gene>
    <name evidence="4" type="ORF">J2T55_002589</name>
</gene>
<dbReference type="InterPro" id="IPR001437">
    <property type="entry name" value="Tscrpt_elong_fac_GreA/B_C"/>
</dbReference>
<dbReference type="RefSeq" id="WP_259057688.1">
    <property type="nucleotide sequence ID" value="NZ_JANUCT010000026.1"/>
</dbReference>
<dbReference type="GO" id="GO:0006354">
    <property type="term" value="P:DNA-templated transcription elongation"/>
    <property type="evidence" value="ECO:0007669"/>
    <property type="project" value="TreeGrafter"/>
</dbReference>
<dbReference type="InterPro" id="IPR036953">
    <property type="entry name" value="GreA/GreB_C_sf"/>
</dbReference>
<dbReference type="GO" id="GO:0003677">
    <property type="term" value="F:DNA binding"/>
    <property type="evidence" value="ECO:0007669"/>
    <property type="project" value="InterPro"/>
</dbReference>
<evidence type="ECO:0000256" key="2">
    <source>
        <dbReference type="SAM" id="MobiDB-lite"/>
    </source>
</evidence>
<evidence type="ECO:0000313" key="4">
    <source>
        <dbReference type="EMBL" id="MCS3904550.1"/>
    </source>
</evidence>
<feature type="compositionally biased region" description="Basic and acidic residues" evidence="2">
    <location>
        <begin position="1"/>
        <end position="23"/>
    </location>
</feature>
<organism evidence="4 5">
    <name type="scientific">Methylohalomonas lacus</name>
    <dbReference type="NCBI Taxonomy" id="398773"/>
    <lineage>
        <taxon>Bacteria</taxon>
        <taxon>Pseudomonadati</taxon>
        <taxon>Pseudomonadota</taxon>
        <taxon>Gammaproteobacteria</taxon>
        <taxon>Methylohalomonadales</taxon>
        <taxon>Methylohalomonadaceae</taxon>
        <taxon>Methylohalomonas</taxon>
    </lineage>
</organism>
<reference evidence="4" key="1">
    <citation type="submission" date="2022-08" db="EMBL/GenBank/DDBJ databases">
        <title>Genomic Encyclopedia of Type Strains, Phase III (KMG-III): the genomes of soil and plant-associated and newly described type strains.</title>
        <authorList>
            <person name="Whitman W."/>
        </authorList>
    </citation>
    <scope>NUCLEOTIDE SEQUENCE</scope>
    <source>
        <strain evidence="4">HMT 1</strain>
    </source>
</reference>
<evidence type="ECO:0000259" key="3">
    <source>
        <dbReference type="Pfam" id="PF01272"/>
    </source>
</evidence>
<dbReference type="FunFam" id="3.10.50.30:FF:000001">
    <property type="entry name" value="Transcription elongation factor GreA"/>
    <property type="match status" value="1"/>
</dbReference>
<name>A0AAE3HMF7_9GAMM</name>
<keyword evidence="1" id="KW-0175">Coiled coil</keyword>
<keyword evidence="5" id="KW-1185">Reference proteome</keyword>